<keyword evidence="2" id="KW-1185">Reference proteome</keyword>
<proteinExistence type="predicted"/>
<reference evidence="1" key="1">
    <citation type="journal article" date="2021" name="Environ. Microbiol.">
        <title>Gene family expansions and transcriptome signatures uncover fungal adaptations to wood decay.</title>
        <authorList>
            <person name="Hage H."/>
            <person name="Miyauchi S."/>
            <person name="Viragh M."/>
            <person name="Drula E."/>
            <person name="Min B."/>
            <person name="Chaduli D."/>
            <person name="Navarro D."/>
            <person name="Favel A."/>
            <person name="Norest M."/>
            <person name="Lesage-Meessen L."/>
            <person name="Balint B."/>
            <person name="Merenyi Z."/>
            <person name="de Eugenio L."/>
            <person name="Morin E."/>
            <person name="Martinez A.T."/>
            <person name="Baldrian P."/>
            <person name="Stursova M."/>
            <person name="Martinez M.J."/>
            <person name="Novotny C."/>
            <person name="Magnuson J.K."/>
            <person name="Spatafora J.W."/>
            <person name="Maurice S."/>
            <person name="Pangilinan J."/>
            <person name="Andreopoulos W."/>
            <person name="LaButti K."/>
            <person name="Hundley H."/>
            <person name="Na H."/>
            <person name="Kuo A."/>
            <person name="Barry K."/>
            <person name="Lipzen A."/>
            <person name="Henrissat B."/>
            <person name="Riley R."/>
            <person name="Ahrendt S."/>
            <person name="Nagy L.G."/>
            <person name="Grigoriev I.V."/>
            <person name="Martin F."/>
            <person name="Rosso M.N."/>
        </authorList>
    </citation>
    <scope>NUCLEOTIDE SEQUENCE</scope>
    <source>
        <strain evidence="1">CBS 384.51</strain>
    </source>
</reference>
<organism evidence="1 2">
    <name type="scientific">Irpex rosettiformis</name>
    <dbReference type="NCBI Taxonomy" id="378272"/>
    <lineage>
        <taxon>Eukaryota</taxon>
        <taxon>Fungi</taxon>
        <taxon>Dikarya</taxon>
        <taxon>Basidiomycota</taxon>
        <taxon>Agaricomycotina</taxon>
        <taxon>Agaricomycetes</taxon>
        <taxon>Polyporales</taxon>
        <taxon>Irpicaceae</taxon>
        <taxon>Irpex</taxon>
    </lineage>
</organism>
<dbReference type="EMBL" id="MU274917">
    <property type="protein sequence ID" value="KAI0087571.1"/>
    <property type="molecule type" value="Genomic_DNA"/>
</dbReference>
<accession>A0ACB8TZZ9</accession>
<dbReference type="Proteomes" id="UP001055072">
    <property type="component" value="Unassembled WGS sequence"/>
</dbReference>
<name>A0ACB8TZZ9_9APHY</name>
<comment type="caution">
    <text evidence="1">The sequence shown here is derived from an EMBL/GenBank/DDBJ whole genome shotgun (WGS) entry which is preliminary data.</text>
</comment>
<protein>
    <submittedName>
        <fullName evidence="1">GPCR fungal pheromone mating factor</fullName>
    </submittedName>
</protein>
<evidence type="ECO:0000313" key="2">
    <source>
        <dbReference type="Proteomes" id="UP001055072"/>
    </source>
</evidence>
<gene>
    <name evidence="1" type="ORF">BDY19DRAFT_1011282</name>
</gene>
<sequence length="329" mass="37177">MADPTYPLFSVFAFLGFVLGLVPFPWHLHAWNAGTCVFMLWASLSSFVQFVNSVVWFGSMDNVAPVWCDIASTFLIGAGVGIPAASLCINRRLYHIASVRTVSISPQDKRRAVLVDIAISIGIPMLVMILQSVLNNFAGHRYDIVEDIGCLPTTFWTPVAIPLAFMWPTVIGCISFVYAALTLRAFWIRRTRFKELLSSNESLTVSRYFRLMLLPIVEMSCTIPISLFAVYIITHGVPMSPWKSWSDTHYHFSYVGQLPAVVWRSDPSRRISFEMTRWLNPCSALLFFSLFGFADEAKRQYRKAFNCIKKTVSCWTSKETCAAQCTGNR</sequence>
<evidence type="ECO:0000313" key="1">
    <source>
        <dbReference type="EMBL" id="KAI0087571.1"/>
    </source>
</evidence>